<organism evidence="1 2">
    <name type="scientific">Wuchereria bancrofti</name>
    <dbReference type="NCBI Taxonomy" id="6293"/>
    <lineage>
        <taxon>Eukaryota</taxon>
        <taxon>Metazoa</taxon>
        <taxon>Ecdysozoa</taxon>
        <taxon>Nematoda</taxon>
        <taxon>Chromadorea</taxon>
        <taxon>Rhabditida</taxon>
        <taxon>Spirurina</taxon>
        <taxon>Spiruromorpha</taxon>
        <taxon>Filarioidea</taxon>
        <taxon>Onchocercidae</taxon>
        <taxon>Wuchereria</taxon>
    </lineage>
</organism>
<sequence>LQRSLYRTIRDEVVSREFDVKQFNDLYYPLVKVKQIVTKASESALSLVSVQTKQ</sequence>
<evidence type="ECO:0000313" key="1">
    <source>
        <dbReference type="EMBL" id="EJW75259.1"/>
    </source>
</evidence>
<accession>J9EIN8</accession>
<feature type="non-terminal residue" evidence="1">
    <location>
        <position position="1"/>
    </location>
</feature>
<name>J9EIN8_WUCBA</name>
<dbReference type="AlphaFoldDB" id="J9EIN8"/>
<feature type="non-terminal residue" evidence="1">
    <location>
        <position position="54"/>
    </location>
</feature>
<proteinExistence type="predicted"/>
<gene>
    <name evidence="1" type="ORF">WUBG_13833</name>
</gene>
<protein>
    <submittedName>
        <fullName evidence="1">Uncharacterized protein</fullName>
    </submittedName>
</protein>
<comment type="caution">
    <text evidence="1">The sequence shown here is derived from an EMBL/GenBank/DDBJ whole genome shotgun (WGS) entry which is preliminary data.</text>
</comment>
<dbReference type="EMBL" id="ADBV01010820">
    <property type="protein sequence ID" value="EJW75259.1"/>
    <property type="molecule type" value="Genomic_DNA"/>
</dbReference>
<reference evidence="2" key="1">
    <citation type="submission" date="2012-08" db="EMBL/GenBank/DDBJ databases">
        <title>The Genome Sequence of Wuchereria bancrofti.</title>
        <authorList>
            <person name="Nutman T.B."/>
            <person name="Fink D.L."/>
            <person name="Russ C."/>
            <person name="Young S."/>
            <person name="Zeng Q."/>
            <person name="Koehrsen M."/>
            <person name="Alvarado L."/>
            <person name="Berlin A."/>
            <person name="Chapman S.B."/>
            <person name="Chen Z."/>
            <person name="Freedman E."/>
            <person name="Gellesch M."/>
            <person name="Goldberg J."/>
            <person name="Griggs A."/>
            <person name="Gujja S."/>
            <person name="Heilman E.R."/>
            <person name="Heiman D."/>
            <person name="Hepburn T."/>
            <person name="Howarth C."/>
            <person name="Jen D."/>
            <person name="Larson L."/>
            <person name="Lewis B."/>
            <person name="Mehta T."/>
            <person name="Park D."/>
            <person name="Pearson M."/>
            <person name="Roberts A."/>
            <person name="Saif S."/>
            <person name="Shea T."/>
            <person name="Shenoy N."/>
            <person name="Sisk P."/>
            <person name="Stolte C."/>
            <person name="Sykes S."/>
            <person name="Walk T."/>
            <person name="White J."/>
            <person name="Yandava C."/>
            <person name="Haas B."/>
            <person name="Henn M.R."/>
            <person name="Nusbaum C."/>
            <person name="Birren B."/>
        </authorList>
    </citation>
    <scope>NUCLEOTIDE SEQUENCE [LARGE SCALE GENOMIC DNA]</scope>
    <source>
        <strain evidence="2">NA</strain>
    </source>
</reference>
<evidence type="ECO:0000313" key="2">
    <source>
        <dbReference type="Proteomes" id="UP000004810"/>
    </source>
</evidence>
<dbReference type="Proteomes" id="UP000004810">
    <property type="component" value="Unassembled WGS sequence"/>
</dbReference>